<name>A0A2Z4Y8E7_SUMC1</name>
<feature type="transmembrane region" description="Helical" evidence="1">
    <location>
        <begin position="229"/>
        <end position="251"/>
    </location>
</feature>
<keyword evidence="1" id="KW-0472">Membrane</keyword>
<gene>
    <name evidence="2" type="ORF">BRCON_2785</name>
</gene>
<accession>A0A2Z4Y8E7</accession>
<organism evidence="2 3">
    <name type="scientific">Sumerlaea chitinivorans</name>
    <dbReference type="NCBI Taxonomy" id="2250252"/>
    <lineage>
        <taxon>Bacteria</taxon>
        <taxon>Candidatus Sumerlaeota</taxon>
        <taxon>Candidatus Sumerlaeia</taxon>
        <taxon>Candidatus Sumerlaeales</taxon>
        <taxon>Candidatus Sumerlaeaceae</taxon>
        <taxon>Candidatus Sumerlaea</taxon>
    </lineage>
</organism>
<feature type="transmembrane region" description="Helical" evidence="1">
    <location>
        <begin position="341"/>
        <end position="360"/>
    </location>
</feature>
<keyword evidence="1" id="KW-0812">Transmembrane</keyword>
<proteinExistence type="predicted"/>
<feature type="transmembrane region" description="Helical" evidence="1">
    <location>
        <begin position="372"/>
        <end position="389"/>
    </location>
</feature>
<feature type="transmembrane region" description="Helical" evidence="1">
    <location>
        <begin position="317"/>
        <end position="335"/>
    </location>
</feature>
<keyword evidence="1" id="KW-1133">Transmembrane helix</keyword>
<evidence type="ECO:0000256" key="1">
    <source>
        <dbReference type="SAM" id="Phobius"/>
    </source>
</evidence>
<dbReference type="Proteomes" id="UP000262583">
    <property type="component" value="Chromosome"/>
</dbReference>
<feature type="transmembrane region" description="Helical" evidence="1">
    <location>
        <begin position="188"/>
        <end position="208"/>
    </location>
</feature>
<sequence length="536" mass="59959">MTFAFLVGIPLICHVLFSRFGFNPTDEGFTLAQARRVWEGQVPHRDFLSIRPVLPAYLWAPIVALGSEYTFLLSRALAWVQWAVVAWGWLRFVETYVTRRVLATPVRLSLACASLMLGIHTFPVMAWHTLDGLFFLSLGAWCLTSRRRWVRAVGWCFAGMAPLCKQSFFLAPLGLLLAQARRVLRGEIGLLFVPALGGILFLLVRDALQPAIHQLTAQRNLIAVGYFTYALRLVDTFLLFVGGAAIATAGLATRQYRGLSRAIRKFAAPAYLALTSFALAWPEMGSFSLFSFALGLGLSPWTSRLFRLPRPPAYQRATRLIWASLLIAWCTSLSVAQNSPALAMGILGIGSVALMVSFSPAPAHIPSSTGRWLLAATAVLACIFVPLRYHRIYRDAPATELRHKLNGVVRGAKGIYTNKETVRFLAELRHLTDSLPAGTRYAILPDCAAWWVAAPIRNPLTFDWDNEVEFGNPAILKQAEETLAQQRGKVVVFVCKYETDELATRLRPLRPRYPLTAQLRTSWQKVRETEFFEIYE</sequence>
<evidence type="ECO:0008006" key="4">
    <source>
        <dbReference type="Google" id="ProtNLM"/>
    </source>
</evidence>
<feature type="transmembrane region" description="Helical" evidence="1">
    <location>
        <begin position="69"/>
        <end position="90"/>
    </location>
</feature>
<dbReference type="EMBL" id="CP030759">
    <property type="protein sequence ID" value="AXA37527.1"/>
    <property type="molecule type" value="Genomic_DNA"/>
</dbReference>
<protein>
    <recommendedName>
        <fullName evidence="4">Glycosyltransferase RgtA/B/C/D-like domain-containing protein</fullName>
    </recommendedName>
</protein>
<reference evidence="2 3" key="1">
    <citation type="submission" date="2018-05" db="EMBL/GenBank/DDBJ databases">
        <title>A metagenomic window into the 2 km-deep terrestrial subsurface aquifer revealed taxonomically and functionally diverse microbial community comprising novel uncultured bacterial lineages.</title>
        <authorList>
            <person name="Kadnikov V.V."/>
            <person name="Mardanov A.V."/>
            <person name="Beletsky A.V."/>
            <person name="Banks D."/>
            <person name="Pimenov N.V."/>
            <person name="Frank Y.A."/>
            <person name="Karnachuk O.V."/>
            <person name="Ravin N.V."/>
        </authorList>
    </citation>
    <scope>NUCLEOTIDE SEQUENCE [LARGE SCALE GENOMIC DNA]</scope>
    <source>
        <strain evidence="2">BY</strain>
    </source>
</reference>
<dbReference type="AlphaFoldDB" id="A0A2Z4Y8E7"/>
<evidence type="ECO:0000313" key="2">
    <source>
        <dbReference type="EMBL" id="AXA37527.1"/>
    </source>
</evidence>
<feature type="transmembrane region" description="Helical" evidence="1">
    <location>
        <begin position="155"/>
        <end position="176"/>
    </location>
</feature>
<evidence type="ECO:0000313" key="3">
    <source>
        <dbReference type="Proteomes" id="UP000262583"/>
    </source>
</evidence>
<feature type="transmembrane region" description="Helical" evidence="1">
    <location>
        <begin position="271"/>
        <end position="296"/>
    </location>
</feature>
<feature type="transmembrane region" description="Helical" evidence="1">
    <location>
        <begin position="102"/>
        <end position="119"/>
    </location>
</feature>
<dbReference type="KEGG" id="schv:BRCON_2785"/>